<evidence type="ECO:0000259" key="6">
    <source>
        <dbReference type="PROSITE" id="PS50122"/>
    </source>
</evidence>
<dbReference type="GO" id="GO:0000156">
    <property type="term" value="F:phosphorelay response regulator activity"/>
    <property type="evidence" value="ECO:0007669"/>
    <property type="project" value="InterPro"/>
</dbReference>
<feature type="domain" description="CheB-type methylesterase" evidence="6">
    <location>
        <begin position="135"/>
        <end position="326"/>
    </location>
</feature>
<dbReference type="GO" id="GO:0005737">
    <property type="term" value="C:cytoplasm"/>
    <property type="evidence" value="ECO:0007669"/>
    <property type="project" value="InterPro"/>
</dbReference>
<dbReference type="RefSeq" id="WP_106267209.1">
    <property type="nucleotide sequence ID" value="NZ_PVTQ01000014.1"/>
</dbReference>
<gene>
    <name evidence="7" type="ORF">CLV74_11449</name>
</gene>
<name>A0A2T0WGK9_9RHOB</name>
<keyword evidence="1 5" id="KW-0145">Chemotaxis</keyword>
<feature type="active site" evidence="5">
    <location>
        <position position="147"/>
    </location>
</feature>
<evidence type="ECO:0000256" key="2">
    <source>
        <dbReference type="ARBA" id="ARBA00022801"/>
    </source>
</evidence>
<sequence>MKLMIADNDRYRRRYLERFAISDPRFALSGLYADLTALYHAVEHRPPDVALVGFGLAVQPEFEVMQVLFRQLSVKWLIVAHAEERQVMHSGGMGKGWPVFTAEAVPEFLARALERQNGASRAPEMPRSNAKAEAASVSRRLFLIGSSTGGVDALLTLLGDFGADCPPTLIVQHTGSGFSAGLAKLLDKNVAPKVLEATQGMEMERGKIVVAPSGEFHMGLDISRGMKCRLSPGLPISGHRPSVDHLFHSAMPLARRVTACILTGMGRDGADQLLRLRQSGARTFGQDEDTSLVYGMPKAAFELGAVEHQLPLKQIAPAMLATAKAS</sequence>
<feature type="active site" evidence="5">
    <location>
        <position position="268"/>
    </location>
</feature>
<dbReference type="Proteomes" id="UP000238392">
    <property type="component" value="Unassembled WGS sequence"/>
</dbReference>
<evidence type="ECO:0000256" key="5">
    <source>
        <dbReference type="PROSITE-ProRule" id="PRU00050"/>
    </source>
</evidence>
<dbReference type="PANTHER" id="PTHR42872">
    <property type="entry name" value="PROTEIN-GLUTAMATE METHYLESTERASE/PROTEIN-GLUTAMINE GLUTAMINASE"/>
    <property type="match status" value="1"/>
</dbReference>
<evidence type="ECO:0000256" key="4">
    <source>
        <dbReference type="ARBA" id="ARBA00048267"/>
    </source>
</evidence>
<proteinExistence type="predicted"/>
<dbReference type="EMBL" id="PVTQ01000014">
    <property type="protein sequence ID" value="PRY85826.1"/>
    <property type="molecule type" value="Genomic_DNA"/>
</dbReference>
<comment type="catalytic activity">
    <reaction evidence="4">
        <text>[protein]-L-glutamate 5-O-methyl ester + H2O = L-glutamyl-[protein] + methanol + H(+)</text>
        <dbReference type="Rhea" id="RHEA:23236"/>
        <dbReference type="Rhea" id="RHEA-COMP:10208"/>
        <dbReference type="Rhea" id="RHEA-COMP:10311"/>
        <dbReference type="ChEBI" id="CHEBI:15377"/>
        <dbReference type="ChEBI" id="CHEBI:15378"/>
        <dbReference type="ChEBI" id="CHEBI:17790"/>
        <dbReference type="ChEBI" id="CHEBI:29973"/>
        <dbReference type="ChEBI" id="CHEBI:82795"/>
        <dbReference type="EC" id="3.1.1.61"/>
    </reaction>
</comment>
<reference evidence="7 8" key="1">
    <citation type="submission" date="2018-03" db="EMBL/GenBank/DDBJ databases">
        <title>Genomic Encyclopedia of Archaeal and Bacterial Type Strains, Phase II (KMG-II): from individual species to whole genera.</title>
        <authorList>
            <person name="Goeker M."/>
        </authorList>
    </citation>
    <scope>NUCLEOTIDE SEQUENCE [LARGE SCALE GENOMIC DNA]</scope>
    <source>
        <strain evidence="7 8">DSM 100212</strain>
    </source>
</reference>
<keyword evidence="8" id="KW-1185">Reference proteome</keyword>
<dbReference type="CDD" id="cd16432">
    <property type="entry name" value="CheB_Rec"/>
    <property type="match status" value="1"/>
</dbReference>
<protein>
    <recommendedName>
        <fullName evidence="3">protein-glutamate methylesterase</fullName>
        <ecNumber evidence="3">3.1.1.61</ecNumber>
    </recommendedName>
</protein>
<evidence type="ECO:0000256" key="3">
    <source>
        <dbReference type="ARBA" id="ARBA00039140"/>
    </source>
</evidence>
<dbReference type="SUPFAM" id="SSF52738">
    <property type="entry name" value="Methylesterase CheB, C-terminal domain"/>
    <property type="match status" value="1"/>
</dbReference>
<dbReference type="GO" id="GO:0008984">
    <property type="term" value="F:protein-glutamate methylesterase activity"/>
    <property type="evidence" value="ECO:0007669"/>
    <property type="project" value="UniProtKB-EC"/>
</dbReference>
<dbReference type="EC" id="3.1.1.61" evidence="3"/>
<dbReference type="OrthoDB" id="9793421at2"/>
<dbReference type="Gene3D" id="3.40.50.180">
    <property type="entry name" value="Methylesterase CheB, C-terminal domain"/>
    <property type="match status" value="1"/>
</dbReference>
<dbReference type="GO" id="GO:0006935">
    <property type="term" value="P:chemotaxis"/>
    <property type="evidence" value="ECO:0007669"/>
    <property type="project" value="UniProtKB-UniRule"/>
</dbReference>
<dbReference type="AlphaFoldDB" id="A0A2T0WGK9"/>
<evidence type="ECO:0000256" key="1">
    <source>
        <dbReference type="ARBA" id="ARBA00022500"/>
    </source>
</evidence>
<feature type="active site" evidence="5">
    <location>
        <position position="173"/>
    </location>
</feature>
<dbReference type="PROSITE" id="PS50122">
    <property type="entry name" value="CHEB"/>
    <property type="match status" value="1"/>
</dbReference>
<keyword evidence="2 5" id="KW-0378">Hydrolase</keyword>
<evidence type="ECO:0000313" key="8">
    <source>
        <dbReference type="Proteomes" id="UP000238392"/>
    </source>
</evidence>
<organism evidence="7 8">
    <name type="scientific">Donghicola tyrosinivorans</name>
    <dbReference type="NCBI Taxonomy" id="1652492"/>
    <lineage>
        <taxon>Bacteria</taxon>
        <taxon>Pseudomonadati</taxon>
        <taxon>Pseudomonadota</taxon>
        <taxon>Alphaproteobacteria</taxon>
        <taxon>Rhodobacterales</taxon>
        <taxon>Roseobacteraceae</taxon>
        <taxon>Donghicola</taxon>
    </lineage>
</organism>
<accession>A0A2T0WGK9</accession>
<dbReference type="InterPro" id="IPR000673">
    <property type="entry name" value="Sig_transdc_resp-reg_Me-estase"/>
</dbReference>
<dbReference type="InterPro" id="IPR035909">
    <property type="entry name" value="CheB_C"/>
</dbReference>
<dbReference type="PANTHER" id="PTHR42872:SF6">
    <property type="entry name" value="PROTEIN-GLUTAMATE METHYLESTERASE_PROTEIN-GLUTAMINE GLUTAMINASE"/>
    <property type="match status" value="1"/>
</dbReference>
<evidence type="ECO:0000313" key="7">
    <source>
        <dbReference type="EMBL" id="PRY85826.1"/>
    </source>
</evidence>
<comment type="caution">
    <text evidence="7">The sequence shown here is derived from an EMBL/GenBank/DDBJ whole genome shotgun (WGS) entry which is preliminary data.</text>
</comment>
<dbReference type="PIRSF" id="PIRSF000876">
    <property type="entry name" value="RR_chemtxs_CheB"/>
    <property type="match status" value="1"/>
</dbReference>
<dbReference type="Pfam" id="PF01339">
    <property type="entry name" value="CheB_methylest"/>
    <property type="match status" value="1"/>
</dbReference>
<dbReference type="InterPro" id="IPR008248">
    <property type="entry name" value="CheB-like"/>
</dbReference>